<feature type="transmembrane region" description="Helical" evidence="8">
    <location>
        <begin position="630"/>
        <end position="652"/>
    </location>
</feature>
<dbReference type="SUPFAM" id="SSF103473">
    <property type="entry name" value="MFS general substrate transporter"/>
    <property type="match status" value="1"/>
</dbReference>
<evidence type="ECO:0000256" key="6">
    <source>
        <dbReference type="ARBA" id="ARBA00023136"/>
    </source>
</evidence>
<feature type="transmembrane region" description="Helical" evidence="8">
    <location>
        <begin position="575"/>
        <end position="596"/>
    </location>
</feature>
<feature type="transmembrane region" description="Helical" evidence="8">
    <location>
        <begin position="1202"/>
        <end position="1221"/>
    </location>
</feature>
<evidence type="ECO:0000256" key="8">
    <source>
        <dbReference type="SAM" id="Phobius"/>
    </source>
</evidence>
<feature type="transmembrane region" description="Helical" evidence="8">
    <location>
        <begin position="1259"/>
        <end position="1280"/>
    </location>
</feature>
<comment type="subcellular location">
    <subcellularLocation>
        <location evidence="1">Membrane</location>
        <topology evidence="1">Multi-pass membrane protein</topology>
    </subcellularLocation>
</comment>
<feature type="transmembrane region" description="Helical" evidence="8">
    <location>
        <begin position="1292"/>
        <end position="1314"/>
    </location>
</feature>
<feature type="compositionally biased region" description="Basic and acidic residues" evidence="7">
    <location>
        <begin position="237"/>
        <end position="246"/>
    </location>
</feature>
<comment type="caution">
    <text evidence="10">The sequence shown here is derived from an EMBL/GenBank/DDBJ whole genome shotgun (WGS) entry which is preliminary data.</text>
</comment>
<evidence type="ECO:0000256" key="2">
    <source>
        <dbReference type="ARBA" id="ARBA00008807"/>
    </source>
</evidence>
<feature type="compositionally biased region" description="Polar residues" evidence="7">
    <location>
        <begin position="223"/>
        <end position="235"/>
    </location>
</feature>
<feature type="region of interest" description="Disordered" evidence="7">
    <location>
        <begin position="1"/>
        <end position="42"/>
    </location>
</feature>
<keyword evidence="5 8" id="KW-1133">Transmembrane helix</keyword>
<sequence>MDGNASKQRHRSVERSSLDQPRTDPIDDPTPNHQAPATSPQSFTPRSLLVGLIIGALVTFSNTYFGLQTGWISTMAMPSALIGFSVFKVLSKYLSFPFTPVENVLIQTVAGAVGTMPLGCGFVGVIPALEFLMKPGEDGPKSDGGEGEGGPLKLGFWKLVIWSLGVCLFGVVFAVPLRKEVIVREKLRFPSGTASALMLKVLHGSGKNEKVIAPDSSPAGLLSTESEAAGQSQEDTGLLKDGDAEDQASKEQEWRSKMRILIGSFTVSGTLFSYFVPLVRTIPLFGVGMANKWLWTLNPSPAYIGQGIIMGPSTCMHMLFGAVLGWGVLSPLAKTRGWAPGPVENWESGSKAWIVWISLAIMLADSLVSLGWLVLRPIVNRSPRWIAWFRSTRAGQWIALRLQSSQYSYINYSALESEPHTSSHEDDDAHHRLITTSKEEEEEEDAPPSQLISTRTVVILLPLTLLLNVVCMHFVFGEIISPFLSTLATLLAVLLSIMGVRALGETDLNPVSGISKLTQLLFSLATPASHFSRRTALVTNLLAGAVSESGALQAGDMMQDLKTGHLLGASPKAQFYGQIIGSLVGAVLSTAVYKLYVNVYEIPGEMFQTPTAYVWIFTARLVTGQGLPEMAGQVSIIAGIVWAFLTTLRIAAASPAFARNGKPPPWRSWIPGGIAVAVGIFNEPSFTLARAIGGIIAWWWSRKHAESRTGQQVADGNATIMGSSIETELQDGQRSPTSTEQASEKEDSASSTVVVLASGLILGEGIMSIKSLSPRRRWTLNFKWIPIAIDNIVDRILKRPEACPDIGIGINIDLPKSHPATYESLSMRVNNPHSTALIPFMARMWPKGSLMNVQAKAEKDPTSLDPAYLVKWDQDDVSNPQNWNPRYKWWVTFQLGMLALAGSLGSSITTPADDTIAKYTGVSSDVAVLDVSLYLLGFVFGPIIWAPLSEIWGRRISMLPAVFCLALFSISTGVSTNATSVFVTRFFAGFFGSAPISNVTAALGDIWSKETRGTAISLYAVAVNGGPALGPVIGAALLLNPHMGWRWTAYIHAIWVFVIFTLTFFCLPEVYPLVLLKRKAQQLRKDTNDSRFYHPHEHLKLDVKSVLTKQLARPLRMLLTEPIVTCIAFYASFVYGVMYLTLEVFPIAFQQSRGWNHLVGSLPFLGLLIGVISSVGLNIWNQHRYNRISSEANGKAVPEARLPPMAFGAVFFVVGLFWFAWTAEPPHHWILPCLAAVFIGIGFNCIFQQCLNFLIDVYKIYAASSTAAVTFLRSLLAAGLPLTAKPMIRALGIGPAVSIVGAVAALLLPVPFLFMKYGPKLRGLSKLAPEDS</sequence>
<keyword evidence="6 8" id="KW-0472">Membrane</keyword>
<feature type="region of interest" description="Disordered" evidence="7">
    <location>
        <begin position="726"/>
        <end position="750"/>
    </location>
</feature>
<dbReference type="InterPro" id="IPR036259">
    <property type="entry name" value="MFS_trans_sf"/>
</dbReference>
<feature type="transmembrane region" description="Helical" evidence="8">
    <location>
        <begin position="457"/>
        <end position="476"/>
    </location>
</feature>
<evidence type="ECO:0000256" key="1">
    <source>
        <dbReference type="ARBA" id="ARBA00004141"/>
    </source>
</evidence>
<evidence type="ECO:0000256" key="5">
    <source>
        <dbReference type="ARBA" id="ARBA00022989"/>
    </source>
</evidence>
<feature type="transmembrane region" description="Helical" evidence="8">
    <location>
        <begin position="958"/>
        <end position="976"/>
    </location>
</feature>
<feature type="transmembrane region" description="Helical" evidence="8">
    <location>
        <begin position="48"/>
        <end position="65"/>
    </location>
</feature>
<evidence type="ECO:0000313" key="11">
    <source>
        <dbReference type="Proteomes" id="UP000191342"/>
    </source>
</evidence>
<dbReference type="InterPro" id="IPR004813">
    <property type="entry name" value="OPT"/>
</dbReference>
<feature type="compositionally biased region" description="Polar residues" evidence="7">
    <location>
        <begin position="31"/>
        <end position="42"/>
    </location>
</feature>
<feature type="transmembrane region" description="Helical" evidence="8">
    <location>
        <begin position="103"/>
        <end position="126"/>
    </location>
</feature>
<feature type="transmembrane region" description="Helical" evidence="8">
    <location>
        <begin position="982"/>
        <end position="1004"/>
    </location>
</feature>
<evidence type="ECO:0000256" key="4">
    <source>
        <dbReference type="ARBA" id="ARBA00022692"/>
    </source>
</evidence>
<feature type="compositionally biased region" description="Polar residues" evidence="7">
    <location>
        <begin position="726"/>
        <end position="741"/>
    </location>
</feature>
<feature type="transmembrane region" description="Helical" evidence="8">
    <location>
        <begin position="482"/>
        <end position="503"/>
    </location>
</feature>
<feature type="compositionally biased region" description="Basic and acidic residues" evidence="7">
    <location>
        <begin position="11"/>
        <end position="25"/>
    </location>
</feature>
<dbReference type="Proteomes" id="UP000191342">
    <property type="component" value="Unassembled WGS sequence"/>
</dbReference>
<comment type="similarity">
    <text evidence="2">Belongs to the oligopeptide OPT transporter family.</text>
</comment>
<dbReference type="GO" id="GO:0035673">
    <property type="term" value="F:oligopeptide transmembrane transporter activity"/>
    <property type="evidence" value="ECO:0007669"/>
    <property type="project" value="InterPro"/>
</dbReference>
<dbReference type="GO" id="GO:0000329">
    <property type="term" value="C:fungal-type vacuole membrane"/>
    <property type="evidence" value="ECO:0007669"/>
    <property type="project" value="TreeGrafter"/>
</dbReference>
<dbReference type="InterPro" id="IPR045035">
    <property type="entry name" value="YSL-like"/>
</dbReference>
<dbReference type="InterPro" id="IPR020846">
    <property type="entry name" value="MFS_dom"/>
</dbReference>
<dbReference type="EMBL" id="MLQL01000022">
    <property type="protein sequence ID" value="OQE18149.1"/>
    <property type="molecule type" value="Genomic_DNA"/>
</dbReference>
<dbReference type="PROSITE" id="PS50850">
    <property type="entry name" value="MFS"/>
    <property type="match status" value="1"/>
</dbReference>
<dbReference type="PANTHER" id="PTHR31645:SF0">
    <property type="entry name" value="OLIGOPEPTIDE TRANSPORTER YGL114W-RELATED"/>
    <property type="match status" value="1"/>
</dbReference>
<reference evidence="11" key="1">
    <citation type="journal article" date="2017" name="Nat. Microbiol.">
        <title>Global analysis of biosynthetic gene clusters reveals vast potential of secondary metabolite production in Penicillium species.</title>
        <authorList>
            <person name="Nielsen J.C."/>
            <person name="Grijseels S."/>
            <person name="Prigent S."/>
            <person name="Ji B."/>
            <person name="Dainat J."/>
            <person name="Nielsen K.F."/>
            <person name="Frisvad J.C."/>
            <person name="Workman M."/>
            <person name="Nielsen J."/>
        </authorList>
    </citation>
    <scope>NUCLEOTIDE SEQUENCE [LARGE SCALE GENOMIC DNA]</scope>
    <source>
        <strain evidence="11">IBT 14082</strain>
    </source>
</reference>
<evidence type="ECO:0000259" key="9">
    <source>
        <dbReference type="PROSITE" id="PS50850"/>
    </source>
</evidence>
<feature type="transmembrane region" description="Helical" evidence="8">
    <location>
        <begin position="1162"/>
        <end position="1181"/>
    </location>
</feature>
<dbReference type="Pfam" id="PF03169">
    <property type="entry name" value="OPT"/>
    <property type="match status" value="1"/>
</dbReference>
<feature type="transmembrane region" description="Helical" evidence="8">
    <location>
        <begin position="926"/>
        <end position="946"/>
    </location>
</feature>
<keyword evidence="11" id="KW-1185">Reference proteome</keyword>
<keyword evidence="4 8" id="KW-0812">Transmembrane</keyword>
<name>A0A1V6SWQ0_9EURO</name>
<evidence type="ECO:0000313" key="10">
    <source>
        <dbReference type="EMBL" id="OQE18149.1"/>
    </source>
</evidence>
<protein>
    <recommendedName>
        <fullName evidence="9">Major facilitator superfamily (MFS) profile domain-containing protein</fullName>
    </recommendedName>
</protein>
<dbReference type="PANTHER" id="PTHR31645">
    <property type="entry name" value="OLIGOPEPTIDE TRANSPORTER YGL114W-RELATED"/>
    <property type="match status" value="1"/>
</dbReference>
<dbReference type="CDD" id="cd17323">
    <property type="entry name" value="MFS_Tpo1_MDR_like"/>
    <property type="match status" value="1"/>
</dbReference>
<feature type="transmembrane region" description="Helical" evidence="8">
    <location>
        <begin position="1050"/>
        <end position="1076"/>
    </location>
</feature>
<dbReference type="STRING" id="254877.A0A1V6SWQ0"/>
<feature type="transmembrane region" description="Helical" evidence="8">
    <location>
        <begin position="258"/>
        <end position="276"/>
    </location>
</feature>
<feature type="transmembrane region" description="Helical" evidence="8">
    <location>
        <begin position="71"/>
        <end position="91"/>
    </location>
</feature>
<feature type="transmembrane region" description="Helical" evidence="8">
    <location>
        <begin position="353"/>
        <end position="375"/>
    </location>
</feature>
<feature type="transmembrane region" description="Helical" evidence="8">
    <location>
        <begin position="1016"/>
        <end position="1038"/>
    </location>
</feature>
<feature type="domain" description="Major facilitator superfamily (MFS) profile" evidence="9">
    <location>
        <begin position="891"/>
        <end position="1332"/>
    </location>
</feature>
<feature type="transmembrane region" description="Helical" evidence="8">
    <location>
        <begin position="159"/>
        <end position="177"/>
    </location>
</feature>
<dbReference type="NCBIfam" id="TIGR00728">
    <property type="entry name" value="OPT_sfam"/>
    <property type="match status" value="1"/>
</dbReference>
<dbReference type="OrthoDB" id="627262at2759"/>
<proteinExistence type="inferred from homology"/>
<dbReference type="Gene3D" id="1.20.1250.20">
    <property type="entry name" value="MFS general substrate transporter like domains"/>
    <property type="match status" value="1"/>
</dbReference>
<organism evidence="10 11">
    <name type="scientific">Penicillium flavigenum</name>
    <dbReference type="NCBI Taxonomy" id="254877"/>
    <lineage>
        <taxon>Eukaryota</taxon>
        <taxon>Fungi</taxon>
        <taxon>Dikarya</taxon>
        <taxon>Ascomycota</taxon>
        <taxon>Pezizomycotina</taxon>
        <taxon>Eurotiomycetes</taxon>
        <taxon>Eurotiomycetidae</taxon>
        <taxon>Eurotiales</taxon>
        <taxon>Aspergillaceae</taxon>
        <taxon>Penicillium</taxon>
    </lineage>
</organism>
<evidence type="ECO:0000256" key="3">
    <source>
        <dbReference type="ARBA" id="ARBA00022448"/>
    </source>
</evidence>
<dbReference type="InterPro" id="IPR011701">
    <property type="entry name" value="MFS"/>
</dbReference>
<gene>
    <name evidence="10" type="ORF">PENFLA_c022G04496</name>
</gene>
<keyword evidence="3" id="KW-0813">Transport</keyword>
<dbReference type="FunFam" id="1.20.1250.20:FF:000088">
    <property type="entry name" value="MFS multidrug transporter, putative"/>
    <property type="match status" value="1"/>
</dbReference>
<feature type="region of interest" description="Disordered" evidence="7">
    <location>
        <begin position="210"/>
        <end position="246"/>
    </location>
</feature>
<feature type="transmembrane region" description="Helical" evidence="8">
    <location>
        <begin position="889"/>
        <end position="906"/>
    </location>
</feature>
<feature type="transmembrane region" description="Helical" evidence="8">
    <location>
        <begin position="1227"/>
        <end position="1247"/>
    </location>
</feature>
<dbReference type="Pfam" id="PF07690">
    <property type="entry name" value="MFS_1"/>
    <property type="match status" value="1"/>
</dbReference>
<accession>A0A1V6SWQ0</accession>
<feature type="transmembrane region" description="Helical" evidence="8">
    <location>
        <begin position="1123"/>
        <end position="1142"/>
    </location>
</feature>
<evidence type="ECO:0000256" key="7">
    <source>
        <dbReference type="SAM" id="MobiDB-lite"/>
    </source>
</evidence>